<sequence length="348" mass="38218">MQHFSEWMTVMQQHHSPASSYADTDVSDSDSDNACCDDCQCRLEVKRKFVTKDAERVWVRTAPISIPSNGRQQPHPHLCKSVVESPDLSYHADMRLLRASRYLHEEDNQDELDEDDPAFYGNLAFFRSQYGASQTRMVKRTAHPFKSSTAAAAPPSPTGVDDRDDEEIFAMELSNAECEHWRSAVIALCTAGTRHPRADDAPGKLPATTLASDPTDPHARLVLKSSLVVGASSSEPLWSTHCTVLPVCGTAAESRVLEGDSFDKGIAGKPGRNRMNARSAIIGRRHRPRPVLGTPLGLARILFTEIDALVTTNADSRLGRARSGDSANHAEIPIFGQSWSRDCGCHDL</sequence>
<proteinExistence type="predicted"/>
<comment type="caution">
    <text evidence="2">The sequence shown here is derived from an EMBL/GenBank/DDBJ whole genome shotgun (WGS) entry which is preliminary data.</text>
</comment>
<evidence type="ECO:0000313" key="2">
    <source>
        <dbReference type="EMBL" id="KAG2932089.1"/>
    </source>
</evidence>
<protein>
    <submittedName>
        <fullName evidence="2">Uncharacterized protein</fullName>
    </submittedName>
</protein>
<dbReference type="VEuPathDB" id="FungiDB:PC110_g8883"/>
<reference evidence="2" key="1">
    <citation type="submission" date="2018-10" db="EMBL/GenBank/DDBJ databases">
        <title>Effector identification in a new, highly contiguous assembly of the strawberry crown rot pathogen Phytophthora cactorum.</title>
        <authorList>
            <person name="Armitage A.D."/>
            <person name="Nellist C.F."/>
            <person name="Bates H."/>
            <person name="Vickerstaff R.J."/>
            <person name="Harrison R.J."/>
        </authorList>
    </citation>
    <scope>NUCLEOTIDE SEQUENCE</scope>
    <source>
        <strain evidence="2">4032</strain>
    </source>
</reference>
<accession>A0A8T1CZU1</accession>
<dbReference type="Proteomes" id="UP000774804">
    <property type="component" value="Unassembled WGS sequence"/>
</dbReference>
<feature type="region of interest" description="Disordered" evidence="1">
    <location>
        <begin position="143"/>
        <end position="163"/>
    </location>
</feature>
<evidence type="ECO:0000256" key="1">
    <source>
        <dbReference type="SAM" id="MobiDB-lite"/>
    </source>
</evidence>
<dbReference type="AlphaFoldDB" id="A0A8T1CZU1"/>
<evidence type="ECO:0000313" key="3">
    <source>
        <dbReference type="Proteomes" id="UP000774804"/>
    </source>
</evidence>
<name>A0A8T1CZU1_9STRA</name>
<gene>
    <name evidence="2" type="ORF">PC115_g5922</name>
</gene>
<organism evidence="2 3">
    <name type="scientific">Phytophthora cactorum</name>
    <dbReference type="NCBI Taxonomy" id="29920"/>
    <lineage>
        <taxon>Eukaryota</taxon>
        <taxon>Sar</taxon>
        <taxon>Stramenopiles</taxon>
        <taxon>Oomycota</taxon>
        <taxon>Peronosporomycetes</taxon>
        <taxon>Peronosporales</taxon>
        <taxon>Peronosporaceae</taxon>
        <taxon>Phytophthora</taxon>
    </lineage>
</organism>
<dbReference type="EMBL" id="RCMI01000126">
    <property type="protein sequence ID" value="KAG2932089.1"/>
    <property type="molecule type" value="Genomic_DNA"/>
</dbReference>